<protein>
    <recommendedName>
        <fullName evidence="8">VWFA domain-containing protein</fullName>
    </recommendedName>
</protein>
<organism evidence="1 7">
    <name type="scientific">Rotaria sordida</name>
    <dbReference type="NCBI Taxonomy" id="392033"/>
    <lineage>
        <taxon>Eukaryota</taxon>
        <taxon>Metazoa</taxon>
        <taxon>Spiralia</taxon>
        <taxon>Gnathifera</taxon>
        <taxon>Rotifera</taxon>
        <taxon>Eurotatoria</taxon>
        <taxon>Bdelloidea</taxon>
        <taxon>Philodinida</taxon>
        <taxon>Philodinidae</taxon>
        <taxon>Rotaria</taxon>
    </lineage>
</organism>
<evidence type="ECO:0000313" key="3">
    <source>
        <dbReference type="EMBL" id="CAF1527466.1"/>
    </source>
</evidence>
<dbReference type="EMBL" id="CAJOBD010009647">
    <property type="protein sequence ID" value="CAF4139144.1"/>
    <property type="molecule type" value="Genomic_DNA"/>
</dbReference>
<evidence type="ECO:0000313" key="4">
    <source>
        <dbReference type="EMBL" id="CAF4109802.1"/>
    </source>
</evidence>
<dbReference type="OrthoDB" id="10049308at2759"/>
<dbReference type="Proteomes" id="UP000663836">
    <property type="component" value="Unassembled WGS sequence"/>
</dbReference>
<sequence>MEIGVILDSNGVDVYFLNRAPLLNVTNSQSIDQAFAQPPKGLTPLVPALRRIFQSAASKPGHDKRLLVFVATDGAPTDDKGKVDIGSLERLMRKERQSNTTHVAFLACTDDSSSVAYLSEWDRTMTNVDVIDDYKTEREEVRRLRGPQSPFSYGDYIVKALIGAVDPHLDMLDEFSRNNNSNR</sequence>
<dbReference type="Proteomes" id="UP000663823">
    <property type="component" value="Unassembled WGS sequence"/>
</dbReference>
<dbReference type="EMBL" id="CAJOAX010012301">
    <property type="protein sequence ID" value="CAF4109802.1"/>
    <property type="molecule type" value="Genomic_DNA"/>
</dbReference>
<dbReference type="EMBL" id="CAJNOT010004455">
    <property type="protein sequence ID" value="CAF1432899.1"/>
    <property type="molecule type" value="Genomic_DNA"/>
</dbReference>
<evidence type="ECO:0000313" key="2">
    <source>
        <dbReference type="EMBL" id="CAF1464885.1"/>
    </source>
</evidence>
<comment type="caution">
    <text evidence="1">The sequence shown here is derived from an EMBL/GenBank/DDBJ whole genome shotgun (WGS) entry which is preliminary data.</text>
</comment>
<proteinExistence type="predicted"/>
<evidence type="ECO:0000313" key="6">
    <source>
        <dbReference type="EMBL" id="CAF4158965.1"/>
    </source>
</evidence>
<dbReference type="Proteomes" id="UP000663864">
    <property type="component" value="Unassembled WGS sequence"/>
</dbReference>
<name>A0A815NQV9_9BILA</name>
<reference evidence="1" key="1">
    <citation type="submission" date="2021-02" db="EMBL/GenBank/DDBJ databases">
        <authorList>
            <person name="Nowell W R."/>
        </authorList>
    </citation>
    <scope>NUCLEOTIDE SEQUENCE</scope>
</reference>
<evidence type="ECO:0000313" key="5">
    <source>
        <dbReference type="EMBL" id="CAF4139144.1"/>
    </source>
</evidence>
<evidence type="ECO:0008006" key="8">
    <source>
        <dbReference type="Google" id="ProtNLM"/>
    </source>
</evidence>
<dbReference type="EMBL" id="CAJNOU010007620">
    <property type="protein sequence ID" value="CAF1527466.1"/>
    <property type="molecule type" value="Genomic_DNA"/>
</dbReference>
<accession>A0A815NQV9</accession>
<dbReference type="SUPFAM" id="SSF53300">
    <property type="entry name" value="vWA-like"/>
    <property type="match status" value="1"/>
</dbReference>
<dbReference type="PANTHER" id="PTHR34706">
    <property type="entry name" value="SLR1338 PROTEIN"/>
    <property type="match status" value="1"/>
</dbReference>
<dbReference type="Proteomes" id="UP000663889">
    <property type="component" value="Unassembled WGS sequence"/>
</dbReference>
<dbReference type="PANTHER" id="PTHR34706:SF1">
    <property type="entry name" value="VWFA DOMAIN-CONTAINING PROTEIN"/>
    <property type="match status" value="1"/>
</dbReference>
<dbReference type="InterPro" id="IPR036465">
    <property type="entry name" value="vWFA_dom_sf"/>
</dbReference>
<evidence type="ECO:0000313" key="1">
    <source>
        <dbReference type="EMBL" id="CAF1432899.1"/>
    </source>
</evidence>
<dbReference type="Proteomes" id="UP000663882">
    <property type="component" value="Unassembled WGS sequence"/>
</dbReference>
<evidence type="ECO:0000313" key="7">
    <source>
        <dbReference type="Proteomes" id="UP000663864"/>
    </source>
</evidence>
<dbReference type="Proteomes" id="UP000663874">
    <property type="component" value="Unassembled WGS sequence"/>
</dbReference>
<gene>
    <name evidence="6" type="ORF">FNK824_LOCUS34086</name>
    <name evidence="5" type="ORF">JBS370_LOCUS33402</name>
    <name evidence="4" type="ORF">OTI717_LOCUS34466</name>
    <name evidence="2" type="ORF">RFH988_LOCUS37306</name>
    <name evidence="3" type="ORF">SEV965_LOCUS37343</name>
    <name evidence="1" type="ORF">ZHD862_LOCUS34459</name>
</gene>
<dbReference type="AlphaFoldDB" id="A0A815NQV9"/>
<dbReference type="EMBL" id="CAJNOO010007263">
    <property type="protein sequence ID" value="CAF1464885.1"/>
    <property type="molecule type" value="Genomic_DNA"/>
</dbReference>
<dbReference type="EMBL" id="CAJOBE010013041">
    <property type="protein sequence ID" value="CAF4158965.1"/>
    <property type="molecule type" value="Genomic_DNA"/>
</dbReference>